<dbReference type="HOGENOM" id="CLU_749991_0_0_1"/>
<protein>
    <recommendedName>
        <fullName evidence="4">C2H2-type domain-containing protein</fullName>
    </recommendedName>
</protein>
<name>A0A0C2WRB4_AMAMK</name>
<evidence type="ECO:0000313" key="3">
    <source>
        <dbReference type="Proteomes" id="UP000054549"/>
    </source>
</evidence>
<gene>
    <name evidence="2" type="ORF">M378DRAFT_180880</name>
</gene>
<dbReference type="AlphaFoldDB" id="A0A0C2WRB4"/>
<evidence type="ECO:0000256" key="1">
    <source>
        <dbReference type="SAM" id="MobiDB-lite"/>
    </source>
</evidence>
<dbReference type="EMBL" id="KN818318">
    <property type="protein sequence ID" value="KIL59286.1"/>
    <property type="molecule type" value="Genomic_DNA"/>
</dbReference>
<sequence length="369" mass="41520">MEFNLSHPLNAYTGSQEDFGHSGSFYPEQGMNGDFQQPMWPSNVPRTPPNSPALYFSNADSVALPFMYGNYNVPMPLPQSAFAADFQADIKPLNPSQYSLCNGCIGAEAHSVDGLQYSTLPVYSSGVPAQNYAVQLQSNAAQFAAQSYTDYSPTMEKSSYGFRQATFHTPNYCQDSAPVTMPLHFAQPYIHNATTDYTEAVRETSPYHNNNTRWVNLDSTAANTGFKTPARNATKASEKKAPAKPSTGVKKPRHKVTYKDREMLFRSCVTKLLDRCFWHGCKDIVFTDRKSITEHMQHVHGLDITLDFRVGCRWKGCERDLKTKSLFRHITNSHMHVVEAHCLYGCGEVFSRIDGRSRHMVTCPRRPQN</sequence>
<evidence type="ECO:0000313" key="2">
    <source>
        <dbReference type="EMBL" id="KIL59286.1"/>
    </source>
</evidence>
<keyword evidence="3" id="KW-1185">Reference proteome</keyword>
<dbReference type="Proteomes" id="UP000054549">
    <property type="component" value="Unassembled WGS sequence"/>
</dbReference>
<feature type="region of interest" description="Disordered" evidence="1">
    <location>
        <begin position="226"/>
        <end position="253"/>
    </location>
</feature>
<accession>A0A0C2WRB4</accession>
<evidence type="ECO:0008006" key="4">
    <source>
        <dbReference type="Google" id="ProtNLM"/>
    </source>
</evidence>
<organism evidence="2 3">
    <name type="scientific">Amanita muscaria (strain Koide BX008)</name>
    <dbReference type="NCBI Taxonomy" id="946122"/>
    <lineage>
        <taxon>Eukaryota</taxon>
        <taxon>Fungi</taxon>
        <taxon>Dikarya</taxon>
        <taxon>Basidiomycota</taxon>
        <taxon>Agaricomycotina</taxon>
        <taxon>Agaricomycetes</taxon>
        <taxon>Agaricomycetidae</taxon>
        <taxon>Agaricales</taxon>
        <taxon>Pluteineae</taxon>
        <taxon>Amanitaceae</taxon>
        <taxon>Amanita</taxon>
    </lineage>
</organism>
<dbReference type="OrthoDB" id="2676167at2759"/>
<proteinExistence type="predicted"/>
<dbReference type="InParanoid" id="A0A0C2WRB4"/>
<reference evidence="2 3" key="1">
    <citation type="submission" date="2014-04" db="EMBL/GenBank/DDBJ databases">
        <title>Evolutionary Origins and Diversification of the Mycorrhizal Mutualists.</title>
        <authorList>
            <consortium name="DOE Joint Genome Institute"/>
            <consortium name="Mycorrhizal Genomics Consortium"/>
            <person name="Kohler A."/>
            <person name="Kuo A."/>
            <person name="Nagy L.G."/>
            <person name="Floudas D."/>
            <person name="Copeland A."/>
            <person name="Barry K.W."/>
            <person name="Cichocki N."/>
            <person name="Veneault-Fourrey C."/>
            <person name="LaButti K."/>
            <person name="Lindquist E.A."/>
            <person name="Lipzen A."/>
            <person name="Lundell T."/>
            <person name="Morin E."/>
            <person name="Murat C."/>
            <person name="Riley R."/>
            <person name="Ohm R."/>
            <person name="Sun H."/>
            <person name="Tunlid A."/>
            <person name="Henrissat B."/>
            <person name="Grigoriev I.V."/>
            <person name="Hibbett D.S."/>
            <person name="Martin F."/>
        </authorList>
    </citation>
    <scope>NUCLEOTIDE SEQUENCE [LARGE SCALE GENOMIC DNA]</scope>
    <source>
        <strain evidence="2 3">Koide BX008</strain>
    </source>
</reference>